<dbReference type="Pfam" id="PF03861">
    <property type="entry name" value="ANTAR"/>
    <property type="match status" value="1"/>
</dbReference>
<comment type="caution">
    <text evidence="2">The sequence shown here is derived from an EMBL/GenBank/DDBJ whole genome shotgun (WGS) entry which is preliminary data.</text>
</comment>
<organism evidence="2 3">
    <name type="scientific">Amycolatopsis roodepoortensis</name>
    <dbReference type="NCBI Taxonomy" id="700274"/>
    <lineage>
        <taxon>Bacteria</taxon>
        <taxon>Bacillati</taxon>
        <taxon>Actinomycetota</taxon>
        <taxon>Actinomycetes</taxon>
        <taxon>Pseudonocardiales</taxon>
        <taxon>Pseudonocardiaceae</taxon>
        <taxon>Amycolatopsis</taxon>
    </lineage>
</organism>
<accession>A0ABR9LFW9</accession>
<gene>
    <name evidence="2" type="ORF">H4W30_006609</name>
</gene>
<evidence type="ECO:0000313" key="2">
    <source>
        <dbReference type="EMBL" id="MBE1579549.1"/>
    </source>
</evidence>
<evidence type="ECO:0000259" key="1">
    <source>
        <dbReference type="PROSITE" id="PS50921"/>
    </source>
</evidence>
<evidence type="ECO:0000313" key="3">
    <source>
        <dbReference type="Proteomes" id="UP000656548"/>
    </source>
</evidence>
<dbReference type="Gene3D" id="1.10.10.10">
    <property type="entry name" value="Winged helix-like DNA-binding domain superfamily/Winged helix DNA-binding domain"/>
    <property type="match status" value="1"/>
</dbReference>
<dbReference type="PROSITE" id="PS50921">
    <property type="entry name" value="ANTAR"/>
    <property type="match status" value="1"/>
</dbReference>
<dbReference type="RefSeq" id="WP_158077458.1">
    <property type="nucleotide sequence ID" value="NZ_JADBEJ010000005.1"/>
</dbReference>
<name>A0ABR9LFW9_9PSEU</name>
<keyword evidence="3" id="KW-1185">Reference proteome</keyword>
<dbReference type="EMBL" id="JADBEJ010000005">
    <property type="protein sequence ID" value="MBE1579549.1"/>
    <property type="molecule type" value="Genomic_DNA"/>
</dbReference>
<dbReference type="InterPro" id="IPR036388">
    <property type="entry name" value="WH-like_DNA-bd_sf"/>
</dbReference>
<dbReference type="Proteomes" id="UP000656548">
    <property type="component" value="Unassembled WGS sequence"/>
</dbReference>
<reference evidence="2 3" key="1">
    <citation type="submission" date="2020-10" db="EMBL/GenBank/DDBJ databases">
        <title>Sequencing the genomes of 1000 actinobacteria strains.</title>
        <authorList>
            <person name="Klenk H.-P."/>
        </authorList>
    </citation>
    <scope>NUCLEOTIDE SEQUENCE [LARGE SCALE GENOMIC DNA]</scope>
    <source>
        <strain evidence="2 3">DSM 46661</strain>
    </source>
</reference>
<dbReference type="InterPro" id="IPR005561">
    <property type="entry name" value="ANTAR"/>
</dbReference>
<sequence length="40" mass="4673">MIEQAKKTLMLTYSIDNAVAWSLLRWQSQEHNVKVRELAA</sequence>
<protein>
    <submittedName>
        <fullName evidence="2">AmiR/NasT family two-component response regulator</fullName>
    </submittedName>
</protein>
<feature type="domain" description="ANTAR" evidence="1">
    <location>
        <begin position="1"/>
        <end position="40"/>
    </location>
</feature>
<proteinExistence type="predicted"/>